<reference evidence="1" key="2">
    <citation type="submission" date="2020-11" db="EMBL/GenBank/DDBJ databases">
        <authorList>
            <person name="McCartney M.A."/>
            <person name="Auch B."/>
            <person name="Kono T."/>
            <person name="Mallez S."/>
            <person name="Becker A."/>
            <person name="Gohl D.M."/>
            <person name="Silverstein K.A.T."/>
            <person name="Koren S."/>
            <person name="Bechman K.B."/>
            <person name="Herman A."/>
            <person name="Abrahante J.E."/>
            <person name="Garbe J."/>
        </authorList>
    </citation>
    <scope>NUCLEOTIDE SEQUENCE</scope>
    <source>
        <strain evidence="1">Duluth1</strain>
        <tissue evidence="1">Whole animal</tissue>
    </source>
</reference>
<accession>A0A9D4RLR3</accession>
<proteinExistence type="predicted"/>
<protein>
    <submittedName>
        <fullName evidence="1">Uncharacterized protein</fullName>
    </submittedName>
</protein>
<comment type="caution">
    <text evidence="1">The sequence shown here is derived from an EMBL/GenBank/DDBJ whole genome shotgun (WGS) entry which is preliminary data.</text>
</comment>
<name>A0A9D4RLR3_DREPO</name>
<dbReference type="EMBL" id="JAIWYP010000002">
    <property type="protein sequence ID" value="KAH3870885.1"/>
    <property type="molecule type" value="Genomic_DNA"/>
</dbReference>
<sequence>MAVFSSLKSTKNTLSRRRNTLYFSIQPQAVLDVTQSPFDCSVSVTSYEDYLAKETFYNQYSLIGASDNLLSDELTCTELKCNMPSIHTSWESLLLFLEKCRNATTLDESFWGLLNRTLLMGVVMVALTRTTYSKTKDSSTLVLHYKMVVICGLIIEKKSFDFISIVVNINLMPQLLCFVKIPNSKEITNSNKHDIPILQIELETQQLHIFLECYEFLSDSCVAVHNLNELPPNSTNVHKHVVELTFSLSDTSTTNKSSPMTSVGAIEVNHISKGHSLANHTATSETSSNKDPSVQVQSVWSTLPDLYKLLNVFKDTVVCTGVIISSFSRTGSVDRVLSVDSWHSIIHSKAITVCGLKLKREIADLFDESAKRITNLCLHVNYSSGLCIGPDRFCKIISENTSAKNDDAAGQYLACDTQSSFRLDCTAPDQIRLSEYSRTFVNCRDDPTTLQKRKDIDNDVHALITYNIPRYDQWFDANNDFDCSYRLKGISFNVFEQFPLEVQEKQRGLIPKMKEAARVVSGHKIYEDATFCSSRNNNSFPVKKYDTCPIAVDCSARSYVEVLFKDYEH</sequence>
<keyword evidence="2" id="KW-1185">Reference proteome</keyword>
<organism evidence="1 2">
    <name type="scientific">Dreissena polymorpha</name>
    <name type="common">Zebra mussel</name>
    <name type="synonym">Mytilus polymorpha</name>
    <dbReference type="NCBI Taxonomy" id="45954"/>
    <lineage>
        <taxon>Eukaryota</taxon>
        <taxon>Metazoa</taxon>
        <taxon>Spiralia</taxon>
        <taxon>Lophotrochozoa</taxon>
        <taxon>Mollusca</taxon>
        <taxon>Bivalvia</taxon>
        <taxon>Autobranchia</taxon>
        <taxon>Heteroconchia</taxon>
        <taxon>Euheterodonta</taxon>
        <taxon>Imparidentia</taxon>
        <taxon>Neoheterodontei</taxon>
        <taxon>Myida</taxon>
        <taxon>Dreissenoidea</taxon>
        <taxon>Dreissenidae</taxon>
        <taxon>Dreissena</taxon>
    </lineage>
</organism>
<evidence type="ECO:0000313" key="2">
    <source>
        <dbReference type="Proteomes" id="UP000828390"/>
    </source>
</evidence>
<gene>
    <name evidence="1" type="ORF">DPMN_034076</name>
</gene>
<dbReference type="Proteomes" id="UP000828390">
    <property type="component" value="Unassembled WGS sequence"/>
</dbReference>
<reference evidence="1" key="1">
    <citation type="journal article" date="2019" name="bioRxiv">
        <title>The Genome of the Zebra Mussel, Dreissena polymorpha: A Resource for Invasive Species Research.</title>
        <authorList>
            <person name="McCartney M.A."/>
            <person name="Auch B."/>
            <person name="Kono T."/>
            <person name="Mallez S."/>
            <person name="Zhang Y."/>
            <person name="Obille A."/>
            <person name="Becker A."/>
            <person name="Abrahante J.E."/>
            <person name="Garbe J."/>
            <person name="Badalamenti J.P."/>
            <person name="Herman A."/>
            <person name="Mangelson H."/>
            <person name="Liachko I."/>
            <person name="Sullivan S."/>
            <person name="Sone E.D."/>
            <person name="Koren S."/>
            <person name="Silverstein K.A.T."/>
            <person name="Beckman K.B."/>
            <person name="Gohl D.M."/>
        </authorList>
    </citation>
    <scope>NUCLEOTIDE SEQUENCE</scope>
    <source>
        <strain evidence="1">Duluth1</strain>
        <tissue evidence="1">Whole animal</tissue>
    </source>
</reference>
<dbReference type="AlphaFoldDB" id="A0A9D4RLR3"/>
<evidence type="ECO:0000313" key="1">
    <source>
        <dbReference type="EMBL" id="KAH3870885.1"/>
    </source>
</evidence>